<evidence type="ECO:0000259" key="1">
    <source>
        <dbReference type="PROSITE" id="PS51186"/>
    </source>
</evidence>
<dbReference type="GO" id="GO:0008999">
    <property type="term" value="F:protein-N-terminal-alanine acetyltransferase activity"/>
    <property type="evidence" value="ECO:0007669"/>
    <property type="project" value="TreeGrafter"/>
</dbReference>
<proteinExistence type="predicted"/>
<dbReference type="InterPro" id="IPR051908">
    <property type="entry name" value="Ribosomal_N-acetyltransferase"/>
</dbReference>
<gene>
    <name evidence="3" type="ORF">B1B_15335</name>
    <name evidence="2" type="ORF">B2A_15123</name>
</gene>
<dbReference type="Gene3D" id="3.40.630.30">
    <property type="match status" value="1"/>
</dbReference>
<dbReference type="AlphaFoldDB" id="T0XY95"/>
<keyword evidence="2" id="KW-0808">Transferase</keyword>
<reference evidence="2" key="2">
    <citation type="journal article" date="2014" name="ISME J.">
        <title>Microbial stratification in low pH oxic and suboxic macroscopic growths along an acid mine drainage.</title>
        <authorList>
            <person name="Mendez-Garcia C."/>
            <person name="Mesa V."/>
            <person name="Sprenger R.R."/>
            <person name="Richter M."/>
            <person name="Diez M.S."/>
            <person name="Solano J."/>
            <person name="Bargiela R."/>
            <person name="Golyshina O.V."/>
            <person name="Manteca A."/>
            <person name="Ramos J.L."/>
            <person name="Gallego J.R."/>
            <person name="Llorente I."/>
            <person name="Martins Dos Santos V.A."/>
            <person name="Jensen O.N."/>
            <person name="Pelaez A.I."/>
            <person name="Sanchez J."/>
            <person name="Ferrer M."/>
        </authorList>
    </citation>
    <scope>NUCLEOTIDE SEQUENCE</scope>
</reference>
<name>T0XY95_9ZZZZ</name>
<dbReference type="PANTHER" id="PTHR43441">
    <property type="entry name" value="RIBOSOMAL-PROTEIN-SERINE ACETYLTRANSFERASE"/>
    <property type="match status" value="1"/>
</dbReference>
<dbReference type="EMBL" id="AUZZ01011005">
    <property type="protein sequence ID" value="EQD27746.1"/>
    <property type="molecule type" value="Genomic_DNA"/>
</dbReference>
<dbReference type="GO" id="GO:1990189">
    <property type="term" value="F:protein N-terminal-serine acetyltransferase activity"/>
    <property type="evidence" value="ECO:0007669"/>
    <property type="project" value="TreeGrafter"/>
</dbReference>
<dbReference type="InterPro" id="IPR016181">
    <property type="entry name" value="Acyl_CoA_acyltransferase"/>
</dbReference>
<evidence type="ECO:0000313" key="3">
    <source>
        <dbReference type="EMBL" id="EQD39468.1"/>
    </source>
</evidence>
<sequence>MEALDGPTVRLRSPAAGDLIRIYEWYRDPEVVAPFDRYGTESFEQFERSIGAAATDPSSLAPRYVLEPRAGGPVVGAVGHYVPHPVLETVEVWYLIGEPIARGRGYGKEAVGLLVDRLFATGPVERIGITCDVENVPSIRLAEGLGFHREGTLRGALFHHGRWHDVAQYGLRRGERVAPGPPG</sequence>
<dbReference type="SUPFAM" id="SSF55729">
    <property type="entry name" value="Acyl-CoA N-acyltransferases (Nat)"/>
    <property type="match status" value="1"/>
</dbReference>
<dbReference type="Pfam" id="PF13302">
    <property type="entry name" value="Acetyltransf_3"/>
    <property type="match status" value="1"/>
</dbReference>
<dbReference type="PROSITE" id="PS51186">
    <property type="entry name" value="GNAT"/>
    <property type="match status" value="1"/>
</dbReference>
<evidence type="ECO:0000313" key="2">
    <source>
        <dbReference type="EMBL" id="EQD27746.1"/>
    </source>
</evidence>
<dbReference type="EMBL" id="AUZY01010203">
    <property type="protein sequence ID" value="EQD39468.1"/>
    <property type="molecule type" value="Genomic_DNA"/>
</dbReference>
<accession>T0XY95</accession>
<organism evidence="2">
    <name type="scientific">mine drainage metagenome</name>
    <dbReference type="NCBI Taxonomy" id="410659"/>
    <lineage>
        <taxon>unclassified sequences</taxon>
        <taxon>metagenomes</taxon>
        <taxon>ecological metagenomes</taxon>
    </lineage>
</organism>
<reference evidence="2" key="1">
    <citation type="submission" date="2013-08" db="EMBL/GenBank/DDBJ databases">
        <authorList>
            <person name="Mendez C."/>
            <person name="Richter M."/>
            <person name="Ferrer M."/>
            <person name="Sanchez J."/>
        </authorList>
    </citation>
    <scope>NUCLEOTIDE SEQUENCE</scope>
</reference>
<dbReference type="GO" id="GO:0005737">
    <property type="term" value="C:cytoplasm"/>
    <property type="evidence" value="ECO:0007669"/>
    <property type="project" value="TreeGrafter"/>
</dbReference>
<dbReference type="PANTHER" id="PTHR43441:SF11">
    <property type="entry name" value="RIBOSOMAL-PROTEIN-SERINE ACETYLTRANSFERASE"/>
    <property type="match status" value="1"/>
</dbReference>
<comment type="caution">
    <text evidence="2">The sequence shown here is derived from an EMBL/GenBank/DDBJ whole genome shotgun (WGS) entry which is preliminary data.</text>
</comment>
<protein>
    <submittedName>
        <fullName evidence="2">GCN5-related N-acetyltransferase domain protein</fullName>
    </submittedName>
</protein>
<dbReference type="InterPro" id="IPR000182">
    <property type="entry name" value="GNAT_dom"/>
</dbReference>
<feature type="domain" description="N-acetyltransferase" evidence="1">
    <location>
        <begin position="9"/>
        <end position="172"/>
    </location>
</feature>